<proteinExistence type="predicted"/>
<reference evidence="1" key="1">
    <citation type="submission" date="2021-02" db="EMBL/GenBank/DDBJ databases">
        <authorList>
            <person name="Nowell W R."/>
        </authorList>
    </citation>
    <scope>NUCLEOTIDE SEQUENCE</scope>
</reference>
<dbReference type="EMBL" id="CAJNOO010007509">
    <property type="protein sequence ID" value="CAF1469502.1"/>
    <property type="molecule type" value="Genomic_DNA"/>
</dbReference>
<feature type="non-terminal residue" evidence="1">
    <location>
        <position position="1"/>
    </location>
</feature>
<protein>
    <submittedName>
        <fullName evidence="1">Uncharacterized protein</fullName>
    </submittedName>
</protein>
<dbReference type="Proteomes" id="UP000663882">
    <property type="component" value="Unassembled WGS sequence"/>
</dbReference>
<sequence>VGCPTGHYMQCFSDSGHKDATGGQHSNDKVSAILIGAGHQMMLF</sequence>
<comment type="caution">
    <text evidence="1">The sequence shown here is derived from an EMBL/GenBank/DDBJ whole genome shotgun (WGS) entry which is preliminary data.</text>
</comment>
<gene>
    <name evidence="1" type="ORF">RFH988_LOCUS37489</name>
</gene>
<evidence type="ECO:0000313" key="2">
    <source>
        <dbReference type="Proteomes" id="UP000663882"/>
    </source>
</evidence>
<organism evidence="1 2">
    <name type="scientific">Rotaria sordida</name>
    <dbReference type="NCBI Taxonomy" id="392033"/>
    <lineage>
        <taxon>Eukaryota</taxon>
        <taxon>Metazoa</taxon>
        <taxon>Spiralia</taxon>
        <taxon>Gnathifera</taxon>
        <taxon>Rotifera</taxon>
        <taxon>Eurotatoria</taxon>
        <taxon>Bdelloidea</taxon>
        <taxon>Philodinida</taxon>
        <taxon>Philodinidae</taxon>
        <taxon>Rotaria</taxon>
    </lineage>
</organism>
<name>A0A815QZY0_9BILA</name>
<accession>A0A815QZY0</accession>
<dbReference type="AlphaFoldDB" id="A0A815QZY0"/>
<evidence type="ECO:0000313" key="1">
    <source>
        <dbReference type="EMBL" id="CAF1469502.1"/>
    </source>
</evidence>